<feature type="binding site" evidence="4">
    <location>
        <begin position="209"/>
        <end position="211"/>
    </location>
    <ligand>
        <name>substrate</name>
    </ligand>
</feature>
<dbReference type="InterPro" id="IPR010044">
    <property type="entry name" value="MTAP"/>
</dbReference>
<dbReference type="NCBIfam" id="TIGR01694">
    <property type="entry name" value="MTAP"/>
    <property type="match status" value="1"/>
</dbReference>
<evidence type="ECO:0000259" key="5">
    <source>
        <dbReference type="Pfam" id="PF01048"/>
    </source>
</evidence>
<keyword evidence="7" id="KW-1185">Reference proteome</keyword>
<dbReference type="RefSeq" id="WP_109327393.1">
    <property type="nucleotide sequence ID" value="NZ_CP029353.1"/>
</dbReference>
<dbReference type="HAMAP" id="MF_01963">
    <property type="entry name" value="MTAP"/>
    <property type="match status" value="1"/>
</dbReference>
<dbReference type="PROSITE" id="PS01240">
    <property type="entry name" value="PNP_MTAP_2"/>
    <property type="match status" value="1"/>
</dbReference>
<dbReference type="PANTHER" id="PTHR42679:SF2">
    <property type="entry name" value="S-METHYL-5'-THIOADENOSINE PHOSPHORYLASE"/>
    <property type="match status" value="1"/>
</dbReference>
<dbReference type="GO" id="GO:0005829">
    <property type="term" value="C:cytosol"/>
    <property type="evidence" value="ECO:0007669"/>
    <property type="project" value="TreeGrafter"/>
</dbReference>
<feature type="domain" description="Nucleoside phosphorylase" evidence="5">
    <location>
        <begin position="6"/>
        <end position="243"/>
    </location>
</feature>
<comment type="pathway">
    <text evidence="4">Amino-acid biosynthesis; L-methionine biosynthesis via salvage pathway; S-methyl-5-thio-alpha-D-ribose 1-phosphate from S-methyl-5'-thioadenosine (phosphorylase route): step 1/1.</text>
</comment>
<evidence type="ECO:0000256" key="3">
    <source>
        <dbReference type="ARBA" id="ARBA00022726"/>
    </source>
</evidence>
<comment type="subunit">
    <text evidence="4">Homohexamer. Dimer of a homotrimer.</text>
</comment>
<keyword evidence="2 4" id="KW-0808">Transferase</keyword>
<dbReference type="EMBL" id="CP029353">
    <property type="protein sequence ID" value="AWK86854.1"/>
    <property type="molecule type" value="Genomic_DNA"/>
</dbReference>
<protein>
    <recommendedName>
        <fullName evidence="4">S-methyl-5'-thioadenosine phosphorylase</fullName>
        <ecNumber evidence="4">2.4.2.28</ecNumber>
    </recommendedName>
    <alternativeName>
        <fullName evidence="4">5'-methylthioadenosine phosphorylase</fullName>
        <shortName evidence="4">MTA phosphorylase</shortName>
        <shortName evidence="4">MTAP</shortName>
    </alternativeName>
</protein>
<feature type="binding site" evidence="4">
    <location>
        <position position="186"/>
    </location>
    <ligand>
        <name>phosphate</name>
        <dbReference type="ChEBI" id="CHEBI:43474"/>
    </ligand>
</feature>
<evidence type="ECO:0000256" key="4">
    <source>
        <dbReference type="HAMAP-Rule" id="MF_01963"/>
    </source>
</evidence>
<dbReference type="InterPro" id="IPR035994">
    <property type="entry name" value="Nucleoside_phosphorylase_sf"/>
</dbReference>
<dbReference type="Gene3D" id="3.40.50.1580">
    <property type="entry name" value="Nucleoside phosphorylase domain"/>
    <property type="match status" value="1"/>
</dbReference>
<dbReference type="Pfam" id="PF01048">
    <property type="entry name" value="PNP_UDP_1"/>
    <property type="match status" value="1"/>
</dbReference>
<dbReference type="NCBIfam" id="NF006599">
    <property type="entry name" value="PRK09136.1"/>
    <property type="match status" value="1"/>
</dbReference>
<evidence type="ECO:0000256" key="1">
    <source>
        <dbReference type="ARBA" id="ARBA00022676"/>
    </source>
</evidence>
<comment type="catalytic activity">
    <reaction evidence="4">
        <text>S-methyl-5'-thioadenosine + phosphate = 5-(methylsulfanyl)-alpha-D-ribose 1-phosphate + adenine</text>
        <dbReference type="Rhea" id="RHEA:11852"/>
        <dbReference type="ChEBI" id="CHEBI:16708"/>
        <dbReference type="ChEBI" id="CHEBI:17509"/>
        <dbReference type="ChEBI" id="CHEBI:43474"/>
        <dbReference type="ChEBI" id="CHEBI:58533"/>
        <dbReference type="EC" id="2.4.2.28"/>
    </reaction>
</comment>
<feature type="site" description="Important for substrate specificity" evidence="4">
    <location>
        <position position="167"/>
    </location>
</feature>
<dbReference type="GO" id="GO:0019509">
    <property type="term" value="P:L-methionine salvage from methylthioadenosine"/>
    <property type="evidence" value="ECO:0007669"/>
    <property type="project" value="UniProtKB-UniRule"/>
</dbReference>
<evidence type="ECO:0000313" key="7">
    <source>
        <dbReference type="Proteomes" id="UP000245629"/>
    </source>
</evidence>
<dbReference type="OrthoDB" id="1523230at2"/>
<dbReference type="GO" id="GO:0006166">
    <property type="term" value="P:purine ribonucleoside salvage"/>
    <property type="evidence" value="ECO:0007669"/>
    <property type="project" value="UniProtKB-KW"/>
</dbReference>
<gene>
    <name evidence="4" type="primary">mtnP</name>
    <name evidence="6" type="ORF">DEW08_11985</name>
</gene>
<dbReference type="UniPathway" id="UPA00904">
    <property type="reaction ID" value="UER00873"/>
</dbReference>
<dbReference type="PANTHER" id="PTHR42679">
    <property type="entry name" value="S-METHYL-5'-THIOADENOSINE PHOSPHORYLASE"/>
    <property type="match status" value="1"/>
</dbReference>
<dbReference type="SUPFAM" id="SSF53167">
    <property type="entry name" value="Purine and uridine phosphorylases"/>
    <property type="match status" value="1"/>
</dbReference>
<dbReference type="KEGG" id="azz:DEW08_11985"/>
<organism evidence="6 7">
    <name type="scientific">Azospirillum thermophilum</name>
    <dbReference type="NCBI Taxonomy" id="2202148"/>
    <lineage>
        <taxon>Bacteria</taxon>
        <taxon>Pseudomonadati</taxon>
        <taxon>Pseudomonadota</taxon>
        <taxon>Alphaproteobacteria</taxon>
        <taxon>Rhodospirillales</taxon>
        <taxon>Azospirillaceae</taxon>
        <taxon>Azospirillum</taxon>
    </lineage>
</organism>
<sequence length="290" mass="31559">MADVVLGVIGGSGVYDIDGLSDKRWVRVETPFGDPSDELLTGTLDGQKLVFLPRHGRGHRIPPSELNFRANIHALKQLGVTDILSVSAVGSLKAELPPGTFVVIDQFIDRTFARTKSFFGTGLVAHVALGHPVCNRLGDLIEEALTELDIPYRRRGTYMVMEGPQFSTIAESELYRSWGCDVIGMTNMPEAKLAREAEMCYATVAMVTDFDCWHPDHDHVTVDAVIKVVVANAGNARSLVSRLAPKVAGREGACSQGCHTALDNAIMTAPGHRDPEMLKRLDVIVKRVLG</sequence>
<feature type="site" description="Important for substrate specificity" evidence="4">
    <location>
        <position position="222"/>
    </location>
</feature>
<feature type="binding site" evidence="4">
    <location>
        <begin position="54"/>
        <end position="55"/>
    </location>
    <ligand>
        <name>phosphate</name>
        <dbReference type="ChEBI" id="CHEBI:43474"/>
    </ligand>
</feature>
<feature type="binding site" evidence="4">
    <location>
        <position position="185"/>
    </location>
    <ligand>
        <name>substrate</name>
    </ligand>
</feature>
<dbReference type="AlphaFoldDB" id="A0A2S2CQQ6"/>
<reference evidence="7" key="1">
    <citation type="submission" date="2018-05" db="EMBL/GenBank/DDBJ databases">
        <title>Azospirillum thermophila sp. nov., a novel isolated from hot spring.</title>
        <authorList>
            <person name="Zhao Z."/>
        </authorList>
    </citation>
    <scope>NUCLEOTIDE SEQUENCE [LARGE SCALE GENOMIC DNA]</scope>
    <source>
        <strain evidence="7">CFH 70021</strain>
    </source>
</reference>
<feature type="binding site" evidence="4">
    <location>
        <position position="12"/>
    </location>
    <ligand>
        <name>phosphate</name>
        <dbReference type="ChEBI" id="CHEBI:43474"/>
    </ligand>
</feature>
<dbReference type="Proteomes" id="UP000245629">
    <property type="component" value="Chromosome 2"/>
</dbReference>
<feature type="binding site" evidence="4">
    <location>
        <begin position="87"/>
        <end position="88"/>
    </location>
    <ligand>
        <name>phosphate</name>
        <dbReference type="ChEBI" id="CHEBI:43474"/>
    </ligand>
</feature>
<comment type="function">
    <text evidence="4">Catalyzes the reversible phosphorylation of S-methyl-5'-thioadenosine (MTA) to adenine and 5-methylthioribose-1-phosphate. Involved in the breakdown of MTA, a major by-product of polyamine biosynthesis. Responsible for the first step in the methionine salvage pathway after MTA has been generated from S-adenosylmethionine. Has broad substrate specificity with 6-aminopurine nucleosides as preferred substrates.</text>
</comment>
<evidence type="ECO:0000313" key="6">
    <source>
        <dbReference type="EMBL" id="AWK86854.1"/>
    </source>
</evidence>
<dbReference type="FunFam" id="3.40.50.1580:FF:000012">
    <property type="entry name" value="Probable 6-oxopurine nucleoside phosphorylase"/>
    <property type="match status" value="1"/>
</dbReference>
<evidence type="ECO:0000256" key="2">
    <source>
        <dbReference type="ARBA" id="ARBA00022679"/>
    </source>
</evidence>
<keyword evidence="3 4" id="KW-0660">Purine salvage</keyword>
<dbReference type="CDD" id="cd09010">
    <property type="entry name" value="MTAP_SsMTAPII_like_MTIP"/>
    <property type="match status" value="1"/>
</dbReference>
<dbReference type="InterPro" id="IPR000845">
    <property type="entry name" value="Nucleoside_phosphorylase_d"/>
</dbReference>
<dbReference type="NCBIfam" id="NF006492">
    <property type="entry name" value="PRK08931.1"/>
    <property type="match status" value="1"/>
</dbReference>
<comment type="similarity">
    <text evidence="4">Belongs to the PNP/MTAP phosphorylase family. MTAP subfamily.</text>
</comment>
<accession>A0A2S2CQQ6</accession>
<dbReference type="GO" id="GO:0017061">
    <property type="term" value="F:S-methyl-5-thioadenosine phosphorylase activity"/>
    <property type="evidence" value="ECO:0007669"/>
    <property type="project" value="UniProtKB-UniRule"/>
</dbReference>
<name>A0A2S2CQQ6_9PROT</name>
<keyword evidence="1 4" id="KW-0328">Glycosyltransferase</keyword>
<dbReference type="InterPro" id="IPR018099">
    <property type="entry name" value="Purine_phosphorylase-2_CS"/>
</dbReference>
<proteinExistence type="inferred from homology"/>
<dbReference type="EC" id="2.4.2.28" evidence="4"/>